<name>A0A502HJX7_9PSED</name>
<protein>
    <submittedName>
        <fullName evidence="1">Uncharacterized protein</fullName>
    </submittedName>
</protein>
<dbReference type="AlphaFoldDB" id="A0A502HJX7"/>
<dbReference type="RefSeq" id="WP_140684439.1">
    <property type="nucleotide sequence ID" value="NZ_RCZA01000029.1"/>
</dbReference>
<evidence type="ECO:0000313" key="1">
    <source>
        <dbReference type="EMBL" id="TPG73752.1"/>
    </source>
</evidence>
<sequence>MIAFDLNQNDSEALLHHVDEFRPQSGDAREDARLRDALLELRTALVSYLEEPEALATPEPGR</sequence>
<evidence type="ECO:0000313" key="2">
    <source>
        <dbReference type="Proteomes" id="UP000320914"/>
    </source>
</evidence>
<accession>A0A502HJX7</accession>
<proteinExistence type="predicted"/>
<organism evidence="1 2">
    <name type="scientific">Pseudomonas mandelii</name>
    <dbReference type="NCBI Taxonomy" id="75612"/>
    <lineage>
        <taxon>Bacteria</taxon>
        <taxon>Pseudomonadati</taxon>
        <taxon>Pseudomonadota</taxon>
        <taxon>Gammaproteobacteria</taxon>
        <taxon>Pseudomonadales</taxon>
        <taxon>Pseudomonadaceae</taxon>
        <taxon>Pseudomonas</taxon>
    </lineage>
</organism>
<dbReference type="EMBL" id="RCZA01000029">
    <property type="protein sequence ID" value="TPG73752.1"/>
    <property type="molecule type" value="Genomic_DNA"/>
</dbReference>
<dbReference type="Proteomes" id="UP000320914">
    <property type="component" value="Unassembled WGS sequence"/>
</dbReference>
<reference evidence="1 2" key="1">
    <citation type="journal article" date="2019" name="Environ. Microbiol.">
        <title>Species interactions and distinct microbial communities in high Arctic permafrost affected cryosols are associated with the CH4 and CO2 gas fluxes.</title>
        <authorList>
            <person name="Altshuler I."/>
            <person name="Hamel J."/>
            <person name="Turney S."/>
            <person name="Magnuson E."/>
            <person name="Levesque R."/>
            <person name="Greer C."/>
            <person name="Whyte L.G."/>
        </authorList>
    </citation>
    <scope>NUCLEOTIDE SEQUENCE [LARGE SCALE GENOMIC DNA]</scope>
    <source>
        <strain evidence="1 2">OWC5</strain>
    </source>
</reference>
<comment type="caution">
    <text evidence="1">The sequence shown here is derived from an EMBL/GenBank/DDBJ whole genome shotgun (WGS) entry which is preliminary data.</text>
</comment>
<gene>
    <name evidence="1" type="ORF">EAH74_32510</name>
</gene>